<comment type="function">
    <text evidence="18">Thrombin, which cleaves bonds after Arg and Lys, converts fibrinogen to fibrin and activates factors V, VII, VIII, XIII, and, in complex with thrombomodulin, protein C. Functions in blood homeostasis, inflammation and wound healing. Activates coagulation factor XI (F11); activation is promoted by the contact with negatively charged surfaces. Triggers the production of pro-inflammatory cytokines, such as MCP-1/CCL2 and IL8/CXCL8, in endothelial cells.</text>
</comment>
<dbReference type="SMART" id="SM00020">
    <property type="entry name" value="Tryp_SPc"/>
    <property type="match status" value="1"/>
</dbReference>
<reference evidence="27" key="1">
    <citation type="submission" date="2022-03" db="EMBL/GenBank/DDBJ databases">
        <authorList>
            <person name="Alioto T."/>
            <person name="Alioto T."/>
            <person name="Gomez Garrido J."/>
        </authorList>
    </citation>
    <scope>NUCLEOTIDE SEQUENCE</scope>
</reference>
<evidence type="ECO:0000256" key="3">
    <source>
        <dbReference type="ARBA" id="ARBA00014840"/>
    </source>
</evidence>
<evidence type="ECO:0000256" key="16">
    <source>
        <dbReference type="ARBA" id="ARBA00023180"/>
    </source>
</evidence>
<dbReference type="Pfam" id="PF00089">
    <property type="entry name" value="Trypsin"/>
    <property type="match status" value="1"/>
</dbReference>
<feature type="disulfide bond" evidence="21">
    <location>
        <begin position="142"/>
        <end position="182"/>
    </location>
</feature>
<dbReference type="Proteomes" id="UP001295444">
    <property type="component" value="Chromosome 12"/>
</dbReference>
<dbReference type="FunFam" id="4.10.740.10:FF:000001">
    <property type="entry name" value="vitamin K-dependent protein S"/>
    <property type="match status" value="1"/>
</dbReference>
<dbReference type="InterPro" id="IPR000294">
    <property type="entry name" value="GLA_domain"/>
</dbReference>
<dbReference type="InterPro" id="IPR003966">
    <property type="entry name" value="Prothrombin/thrombin"/>
</dbReference>
<evidence type="ECO:0000256" key="11">
    <source>
        <dbReference type="ARBA" id="ARBA00022801"/>
    </source>
</evidence>
<dbReference type="Gene3D" id="4.10.140.10">
    <property type="entry name" value="Thrombin light chain domain"/>
    <property type="match status" value="1"/>
</dbReference>
<dbReference type="EMBL" id="OW240923">
    <property type="protein sequence ID" value="CAH2325952.1"/>
    <property type="molecule type" value="Genomic_DNA"/>
</dbReference>
<keyword evidence="9 23" id="KW-0732">Signal</keyword>
<dbReference type="Pfam" id="PF00594">
    <property type="entry name" value="Gla"/>
    <property type="match status" value="1"/>
</dbReference>
<evidence type="ECO:0000256" key="9">
    <source>
        <dbReference type="ARBA" id="ARBA00022729"/>
    </source>
</evidence>
<dbReference type="InterPro" id="IPR043504">
    <property type="entry name" value="Peptidase_S1_PA_chymotrypsin"/>
</dbReference>
<dbReference type="SUPFAM" id="SSF50494">
    <property type="entry name" value="Trypsin-like serine proteases"/>
    <property type="match status" value="1"/>
</dbReference>
<evidence type="ECO:0000256" key="20">
    <source>
        <dbReference type="PIRSR" id="PIRSR001149-1"/>
    </source>
</evidence>
<keyword evidence="14" id="KW-0865">Zymogen</keyword>
<evidence type="ECO:0000256" key="13">
    <source>
        <dbReference type="ARBA" id="ARBA00022837"/>
    </source>
</evidence>
<dbReference type="SMART" id="SM00069">
    <property type="entry name" value="GLA"/>
    <property type="match status" value="1"/>
</dbReference>
<dbReference type="InterPro" id="IPR013806">
    <property type="entry name" value="Kringle-like"/>
</dbReference>
<dbReference type="CDD" id="cd00190">
    <property type="entry name" value="Tryp_SPc"/>
    <property type="match status" value="1"/>
</dbReference>
<feature type="domain" description="Kringle" evidence="24">
    <location>
        <begin position="221"/>
        <end position="299"/>
    </location>
</feature>
<sequence length="621" mass="70624">MLLRTPISWGLLMALLLPLIQGHNVFLNNEKASSVLKRSRRANWGLEEAKKGNMERECLEEICSYEEAREIKENSDATIQDRWENFVLKYSGIFIKERAVNDGPHDDTEECCSAFPAQGNCARGTGKNYMGKISVTRSGLDCQYWSSNYPHKAKFNPFTHPNESLQENYCRNPDNNPKGPWCYTKNPTVRQEECVIPVCGESRTTSEPILRKVEPSTEEVACEADYGLHYEGNLAVTVSGLPCLPWSSNVAKDHKQKDFMADVELKENYCRNPDGDEEGVWCYVSHPNMTYEYCNLNYCDSPIDEEQVDTQAGRSVTAEHQTFFDEKTFGAGEAVCGLRPLFENKSKKDKSEDELIESYIAGRIVKGDDAEQGSSPWQVMLFKKSPQELLCGASLISDRWILTAAHCIFYPPWDKNLTTDDFLVRIGKHFRTKYERKIEVIALLERIIVHPKYNWKENLDRDIALMQLKKPVSFSDYIHPVCLPTKEIVQNLLLAGHKGRVSGWGNLYETWKPGGQQQPQILQQINLPIVEQETCKSSTRIKVTDNMFCAGFSPDSSTTGDACEGDSGGPFVMKDPVTNRWFQVGIVSWGEGCDRAGKYGFYTHVHRLRKWLMKIIEKYGA</sequence>
<keyword evidence="10" id="KW-0677">Repeat</keyword>
<dbReference type="Pfam" id="PF00051">
    <property type="entry name" value="Kringle"/>
    <property type="match status" value="2"/>
</dbReference>
<evidence type="ECO:0000256" key="22">
    <source>
        <dbReference type="PROSITE-ProRule" id="PRU00121"/>
    </source>
</evidence>
<feature type="disulfide bond" evidence="21">
    <location>
        <begin position="121"/>
        <end position="199"/>
    </location>
</feature>
<dbReference type="PRINTS" id="PR00018">
    <property type="entry name" value="KRINGLE"/>
</dbReference>
<evidence type="ECO:0000256" key="1">
    <source>
        <dbReference type="ARBA" id="ARBA00001621"/>
    </source>
</evidence>
<dbReference type="GO" id="GO:0030194">
    <property type="term" value="P:positive regulation of blood coagulation"/>
    <property type="evidence" value="ECO:0007669"/>
    <property type="project" value="TreeGrafter"/>
</dbReference>
<dbReference type="Gene3D" id="2.40.20.10">
    <property type="entry name" value="Plasminogen Kringle 4"/>
    <property type="match status" value="2"/>
</dbReference>
<keyword evidence="6 22" id="KW-0420">Kringle</keyword>
<feature type="domain" description="Peptidase S1" evidence="25">
    <location>
        <begin position="364"/>
        <end position="617"/>
    </location>
</feature>
<evidence type="ECO:0000256" key="12">
    <source>
        <dbReference type="ARBA" id="ARBA00022825"/>
    </source>
</evidence>
<keyword evidence="15 21" id="KW-1015">Disulfide bond</keyword>
<keyword evidence="19" id="KW-0356">Hemostasis</keyword>
<dbReference type="PROSITE" id="PS50998">
    <property type="entry name" value="GLA_2"/>
    <property type="match status" value="1"/>
</dbReference>
<evidence type="ECO:0000256" key="7">
    <source>
        <dbReference type="ARBA" id="ARBA00022670"/>
    </source>
</evidence>
<feature type="domain" description="Kringle" evidence="24">
    <location>
        <begin position="120"/>
        <end position="199"/>
    </location>
</feature>
<dbReference type="FunFam" id="2.40.10.10:FF:000120">
    <property type="entry name" value="Putative serine protease"/>
    <property type="match status" value="1"/>
</dbReference>
<protein>
    <recommendedName>
        <fullName evidence="3 19">Prothrombin</fullName>
        <ecNumber evidence="2 19">3.4.21.5</ecNumber>
    </recommendedName>
    <alternativeName>
        <fullName evidence="17 19">Coagulation factor II</fullName>
    </alternativeName>
</protein>
<dbReference type="InterPro" id="IPR038178">
    <property type="entry name" value="Kringle_sf"/>
</dbReference>
<dbReference type="InterPro" id="IPR051659">
    <property type="entry name" value="Serine_Protease_S1-Domain"/>
</dbReference>
<dbReference type="CDD" id="cd00108">
    <property type="entry name" value="KR"/>
    <property type="match status" value="2"/>
</dbReference>
<keyword evidence="12 19" id="KW-0720">Serine protease</keyword>
<dbReference type="PANTHER" id="PTHR24254:SF10">
    <property type="entry name" value="PROTHROMBIN"/>
    <property type="match status" value="1"/>
</dbReference>
<dbReference type="GO" id="GO:0004252">
    <property type="term" value="F:serine-type endopeptidase activity"/>
    <property type="evidence" value="ECO:0007669"/>
    <property type="project" value="UniProtKB-EC"/>
</dbReference>
<feature type="disulfide bond" evidence="21 22">
    <location>
        <begin position="222"/>
        <end position="299"/>
    </location>
</feature>
<dbReference type="PRINTS" id="PR00001">
    <property type="entry name" value="GLABLOOD"/>
</dbReference>
<dbReference type="InterPro" id="IPR037111">
    <property type="entry name" value="Thrombin_light_chain_sf"/>
</dbReference>
<evidence type="ECO:0000256" key="15">
    <source>
        <dbReference type="ARBA" id="ARBA00023157"/>
    </source>
</evidence>
<dbReference type="PROSITE" id="PS00135">
    <property type="entry name" value="TRYPSIN_SER"/>
    <property type="match status" value="1"/>
</dbReference>
<dbReference type="InterPro" id="IPR000001">
    <property type="entry name" value="Kringle"/>
</dbReference>
<feature type="active site" description="Charge relay system" evidence="20">
    <location>
        <position position="406"/>
    </location>
</feature>
<proteinExistence type="inferred from homology"/>
<dbReference type="PROSITE" id="PS00134">
    <property type="entry name" value="TRYPSIN_HIS"/>
    <property type="match status" value="1"/>
</dbReference>
<accession>A0AAD1WTZ9</accession>
<dbReference type="InterPro" id="IPR018114">
    <property type="entry name" value="TRYPSIN_HIS"/>
</dbReference>
<dbReference type="GO" id="GO:0030168">
    <property type="term" value="P:platelet activation"/>
    <property type="evidence" value="ECO:0007669"/>
    <property type="project" value="TreeGrafter"/>
</dbReference>
<evidence type="ECO:0000256" key="19">
    <source>
        <dbReference type="PIRNR" id="PIRNR001149"/>
    </source>
</evidence>
<keyword evidence="11 19" id="KW-0378">Hydrolase</keyword>
<dbReference type="InterPro" id="IPR009003">
    <property type="entry name" value="Peptidase_S1_PA"/>
</dbReference>
<keyword evidence="28" id="KW-1185">Reference proteome</keyword>
<dbReference type="PROSITE" id="PS50240">
    <property type="entry name" value="TRYPSIN_DOM"/>
    <property type="match status" value="1"/>
</dbReference>
<feature type="disulfide bond" evidence="21">
    <location>
        <begin position="170"/>
        <end position="194"/>
    </location>
</feature>
<evidence type="ECO:0000256" key="10">
    <source>
        <dbReference type="ARBA" id="ARBA00022737"/>
    </source>
</evidence>
<evidence type="ECO:0000256" key="6">
    <source>
        <dbReference type="ARBA" id="ARBA00022572"/>
    </source>
</evidence>
<evidence type="ECO:0000256" key="17">
    <source>
        <dbReference type="ARBA" id="ARBA00032835"/>
    </source>
</evidence>
<dbReference type="GO" id="GO:0005509">
    <property type="term" value="F:calcium ion binding"/>
    <property type="evidence" value="ECO:0007669"/>
    <property type="project" value="InterPro"/>
</dbReference>
<dbReference type="SUPFAM" id="SSF57630">
    <property type="entry name" value="GLA-domain"/>
    <property type="match status" value="1"/>
</dbReference>
<feature type="disulfide bond" evidence="21 22">
    <location>
        <begin position="243"/>
        <end position="282"/>
    </location>
</feature>
<dbReference type="SMART" id="SM00130">
    <property type="entry name" value="KR"/>
    <property type="match status" value="2"/>
</dbReference>
<feature type="active site" description="Charge relay system" evidence="20">
    <location>
        <position position="462"/>
    </location>
</feature>
<dbReference type="PROSITE" id="PS00021">
    <property type="entry name" value="KRINGLE_1"/>
    <property type="match status" value="2"/>
</dbReference>
<evidence type="ECO:0000256" key="5">
    <source>
        <dbReference type="ARBA" id="ARBA00022486"/>
    </source>
</evidence>
<keyword evidence="8" id="KW-0165">Cleavage on pair of basic residues</keyword>
<dbReference type="GO" id="GO:0005615">
    <property type="term" value="C:extracellular space"/>
    <property type="evidence" value="ECO:0007669"/>
    <property type="project" value="TreeGrafter"/>
</dbReference>
<feature type="disulfide bond" description="Interchain (between light and heavy chains)" evidence="21">
    <location>
        <begin position="336"/>
        <end position="482"/>
    </location>
</feature>
<feature type="disulfide bond" evidence="21">
    <location>
        <begin position="563"/>
        <end position="593"/>
    </location>
</feature>
<evidence type="ECO:0000259" key="26">
    <source>
        <dbReference type="PROSITE" id="PS50998"/>
    </source>
</evidence>
<dbReference type="InterPro" id="IPR001314">
    <property type="entry name" value="Peptidase_S1A"/>
</dbReference>
<dbReference type="GO" id="GO:0006508">
    <property type="term" value="P:proteolysis"/>
    <property type="evidence" value="ECO:0007669"/>
    <property type="project" value="UniProtKB-KW"/>
</dbReference>
<feature type="disulfide bond" evidence="21">
    <location>
        <begin position="58"/>
        <end position="63"/>
    </location>
</feature>
<comment type="catalytic activity">
    <reaction evidence="1 19">
        <text>Selective cleavage of Arg-|-Gly bonds in fibrinogen to form fibrin and release fibrinopeptides A and B.</text>
        <dbReference type="EC" id="3.4.21.5"/>
    </reaction>
</comment>
<evidence type="ECO:0000256" key="18">
    <source>
        <dbReference type="ARBA" id="ARBA00049579"/>
    </source>
</evidence>
<evidence type="ECO:0000259" key="25">
    <source>
        <dbReference type="PROSITE" id="PS50240"/>
    </source>
</evidence>
<gene>
    <name evidence="27" type="ORF">PECUL_23A027877</name>
</gene>
<feature type="disulfide bond" evidence="21">
    <location>
        <begin position="391"/>
        <end position="407"/>
    </location>
</feature>
<dbReference type="PROSITE" id="PS50070">
    <property type="entry name" value="KRINGLE_2"/>
    <property type="match status" value="2"/>
</dbReference>
<keyword evidence="19" id="KW-0094">Blood coagulation</keyword>
<dbReference type="InterPro" id="IPR033116">
    <property type="entry name" value="TRYPSIN_SER"/>
</dbReference>
<dbReference type="InterPro" id="IPR018056">
    <property type="entry name" value="Kringle_CS"/>
</dbReference>
<evidence type="ECO:0000256" key="2">
    <source>
        <dbReference type="ARBA" id="ARBA00012174"/>
    </source>
</evidence>
<dbReference type="PANTHER" id="PTHR24254">
    <property type="entry name" value="PROTHROMBIN"/>
    <property type="match status" value="1"/>
</dbReference>
<evidence type="ECO:0000259" key="24">
    <source>
        <dbReference type="PROSITE" id="PS50070"/>
    </source>
</evidence>
<feature type="disulfide bond" evidence="21">
    <location>
        <begin position="270"/>
        <end position="294"/>
    </location>
</feature>
<keyword evidence="16" id="KW-0325">Glycoprotein</keyword>
<comment type="caution">
    <text evidence="22">Lacks conserved residue(s) required for the propagation of feature annotation.</text>
</comment>
<keyword evidence="13" id="KW-0106">Calcium</keyword>
<dbReference type="GO" id="GO:0006953">
    <property type="term" value="P:acute-phase response"/>
    <property type="evidence" value="ECO:0007669"/>
    <property type="project" value="UniProtKB-KW"/>
</dbReference>
<comment type="similarity">
    <text evidence="19">Belongs to the peptidase S1 family.</text>
</comment>
<keyword evidence="7 19" id="KW-0645">Protease</keyword>
<evidence type="ECO:0000313" key="27">
    <source>
        <dbReference type="EMBL" id="CAH2325952.1"/>
    </source>
</evidence>
<keyword evidence="4" id="KW-0301">Gamma-carboxyglutamic acid</keyword>
<dbReference type="InterPro" id="IPR035972">
    <property type="entry name" value="GLA-like_dom_SF"/>
</dbReference>
<dbReference type="InterPro" id="IPR017857">
    <property type="entry name" value="Coagulation_fac-like_Gla_dom"/>
</dbReference>
<dbReference type="PRINTS" id="PR01505">
    <property type="entry name" value="PROTHROMBIN"/>
</dbReference>
<dbReference type="InterPro" id="IPR018992">
    <property type="entry name" value="Thrombin_light_chain"/>
</dbReference>
<dbReference type="AlphaFoldDB" id="A0AAD1WTZ9"/>
<dbReference type="EC" id="3.4.21.5" evidence="2 19"/>
<feature type="chain" id="PRO_5041990298" description="Prothrombin" evidence="23">
    <location>
        <begin position="23"/>
        <end position="621"/>
    </location>
</feature>
<feature type="disulfide bond" evidence="21">
    <location>
        <begin position="535"/>
        <end position="549"/>
    </location>
</feature>
<evidence type="ECO:0000256" key="8">
    <source>
        <dbReference type="ARBA" id="ARBA00022685"/>
    </source>
</evidence>
<dbReference type="Gene3D" id="2.40.10.10">
    <property type="entry name" value="Trypsin-like serine proteases"/>
    <property type="match status" value="2"/>
</dbReference>
<evidence type="ECO:0000256" key="23">
    <source>
        <dbReference type="SAM" id="SignalP"/>
    </source>
</evidence>
<dbReference type="PRINTS" id="PR00722">
    <property type="entry name" value="CHYMOTRYPSIN"/>
</dbReference>
<evidence type="ECO:0000256" key="14">
    <source>
        <dbReference type="ARBA" id="ARBA00023145"/>
    </source>
</evidence>
<evidence type="ECO:0000256" key="4">
    <source>
        <dbReference type="ARBA" id="ARBA00022479"/>
    </source>
</evidence>
<feature type="signal peptide" evidence="23">
    <location>
        <begin position="1"/>
        <end position="22"/>
    </location>
</feature>
<dbReference type="SUPFAM" id="SSF57440">
    <property type="entry name" value="Kringle-like"/>
    <property type="match status" value="2"/>
</dbReference>
<dbReference type="InterPro" id="IPR001254">
    <property type="entry name" value="Trypsin_dom"/>
</dbReference>
<dbReference type="Pfam" id="PF09396">
    <property type="entry name" value="Thrombin_light"/>
    <property type="match status" value="1"/>
</dbReference>
<evidence type="ECO:0000313" key="28">
    <source>
        <dbReference type="Proteomes" id="UP001295444"/>
    </source>
</evidence>
<feature type="active site" description="Charge relay system" evidence="20">
    <location>
        <position position="567"/>
    </location>
</feature>
<dbReference type="Gene3D" id="4.10.740.10">
    <property type="entry name" value="Coagulation Factor IX"/>
    <property type="match status" value="1"/>
</dbReference>
<feature type="domain" description="Gla" evidence="26">
    <location>
        <begin position="41"/>
        <end position="88"/>
    </location>
</feature>
<organism evidence="27 28">
    <name type="scientific">Pelobates cultripes</name>
    <name type="common">Western spadefoot toad</name>
    <dbReference type="NCBI Taxonomy" id="61616"/>
    <lineage>
        <taxon>Eukaryota</taxon>
        <taxon>Metazoa</taxon>
        <taxon>Chordata</taxon>
        <taxon>Craniata</taxon>
        <taxon>Vertebrata</taxon>
        <taxon>Euteleostomi</taxon>
        <taxon>Amphibia</taxon>
        <taxon>Batrachia</taxon>
        <taxon>Anura</taxon>
        <taxon>Pelobatoidea</taxon>
        <taxon>Pelobatidae</taxon>
        <taxon>Pelobates</taxon>
    </lineage>
</organism>
<name>A0AAD1WTZ9_PELCU</name>
<evidence type="ECO:0000256" key="21">
    <source>
        <dbReference type="PIRSR" id="PIRSR001149-4"/>
    </source>
</evidence>
<dbReference type="PIRSF" id="PIRSF001149">
    <property type="entry name" value="Thrombin"/>
    <property type="match status" value="1"/>
</dbReference>
<keyword evidence="5 19" id="KW-0011">Acute phase</keyword>